<keyword evidence="7" id="KW-0472">Membrane</keyword>
<dbReference type="Gene3D" id="3.40.50.300">
    <property type="entry name" value="P-loop containing nucleotide triphosphate hydrolases"/>
    <property type="match status" value="2"/>
</dbReference>
<comment type="caution">
    <text evidence="9">The sequence shown here is derived from an EMBL/GenBank/DDBJ whole genome shotgun (WGS) entry which is preliminary data.</text>
</comment>
<evidence type="ECO:0000256" key="7">
    <source>
        <dbReference type="ARBA" id="ARBA00023136"/>
    </source>
</evidence>
<dbReference type="Pfam" id="PF08352">
    <property type="entry name" value="oligo_HPY"/>
    <property type="match status" value="2"/>
</dbReference>
<dbReference type="Pfam" id="PF00005">
    <property type="entry name" value="ABC_tran"/>
    <property type="match status" value="2"/>
</dbReference>
<dbReference type="InterPro" id="IPR050388">
    <property type="entry name" value="ABC_Ni/Peptide_Import"/>
</dbReference>
<dbReference type="EMBL" id="JBIUZV010000002">
    <property type="protein sequence ID" value="MFJ3044793.1"/>
    <property type="molecule type" value="Genomic_DNA"/>
</dbReference>
<accession>A0ABW8EWU8</accession>
<gene>
    <name evidence="9" type="ORF">ACIPEN_03075</name>
</gene>
<dbReference type="NCBIfam" id="NF007739">
    <property type="entry name" value="PRK10419.1"/>
    <property type="match status" value="2"/>
</dbReference>
<name>A0ABW8EWU8_9BURK</name>
<dbReference type="Proteomes" id="UP001617427">
    <property type="component" value="Unassembled WGS sequence"/>
</dbReference>
<dbReference type="NCBIfam" id="NF008453">
    <property type="entry name" value="PRK11308.1"/>
    <property type="match status" value="2"/>
</dbReference>
<dbReference type="RefSeq" id="WP_402698285.1">
    <property type="nucleotide sequence ID" value="NZ_JBIUZV010000002.1"/>
</dbReference>
<evidence type="ECO:0000259" key="8">
    <source>
        <dbReference type="PROSITE" id="PS50893"/>
    </source>
</evidence>
<keyword evidence="4" id="KW-1003">Cell membrane</keyword>
<proteinExistence type="inferred from homology"/>
<comment type="subcellular location">
    <subcellularLocation>
        <location evidence="1">Cell inner membrane</location>
        <topology evidence="1">Peripheral membrane protein</topology>
    </subcellularLocation>
</comment>
<keyword evidence="10" id="KW-1185">Reference proteome</keyword>
<dbReference type="CDD" id="cd03257">
    <property type="entry name" value="ABC_NikE_OppD_transporters"/>
    <property type="match status" value="2"/>
</dbReference>
<evidence type="ECO:0000313" key="10">
    <source>
        <dbReference type="Proteomes" id="UP001617427"/>
    </source>
</evidence>
<feature type="domain" description="ABC transporter" evidence="8">
    <location>
        <begin position="286"/>
        <end position="534"/>
    </location>
</feature>
<evidence type="ECO:0000256" key="5">
    <source>
        <dbReference type="ARBA" id="ARBA00022741"/>
    </source>
</evidence>
<dbReference type="GO" id="GO:0005524">
    <property type="term" value="F:ATP binding"/>
    <property type="evidence" value="ECO:0007669"/>
    <property type="project" value="UniProtKB-KW"/>
</dbReference>
<dbReference type="InterPro" id="IPR013563">
    <property type="entry name" value="Oligopep_ABC_C"/>
</dbReference>
<evidence type="ECO:0000313" key="9">
    <source>
        <dbReference type="EMBL" id="MFJ3044793.1"/>
    </source>
</evidence>
<dbReference type="PROSITE" id="PS00211">
    <property type="entry name" value="ABC_TRANSPORTER_1"/>
    <property type="match status" value="2"/>
</dbReference>
<dbReference type="PANTHER" id="PTHR43297:SF2">
    <property type="entry name" value="DIPEPTIDE TRANSPORT ATP-BINDING PROTEIN DPPD"/>
    <property type="match status" value="1"/>
</dbReference>
<dbReference type="InterPro" id="IPR017871">
    <property type="entry name" value="ABC_transporter-like_CS"/>
</dbReference>
<dbReference type="SMART" id="SM00382">
    <property type="entry name" value="AAA"/>
    <property type="match status" value="2"/>
</dbReference>
<evidence type="ECO:0000256" key="2">
    <source>
        <dbReference type="ARBA" id="ARBA00005417"/>
    </source>
</evidence>
<dbReference type="PROSITE" id="PS50893">
    <property type="entry name" value="ABC_TRANSPORTER_2"/>
    <property type="match status" value="2"/>
</dbReference>
<dbReference type="SUPFAM" id="SSF52540">
    <property type="entry name" value="P-loop containing nucleoside triphosphate hydrolases"/>
    <property type="match status" value="2"/>
</dbReference>
<evidence type="ECO:0000256" key="6">
    <source>
        <dbReference type="ARBA" id="ARBA00022840"/>
    </source>
</evidence>
<protein>
    <submittedName>
        <fullName evidence="9">ABC transporter ATP-binding protein</fullName>
    </submittedName>
</protein>
<keyword evidence="6 9" id="KW-0067">ATP-binding</keyword>
<organism evidence="9 10">
    <name type="scientific">Herbaspirillum chlorophenolicum</name>
    <dbReference type="NCBI Taxonomy" id="211589"/>
    <lineage>
        <taxon>Bacteria</taxon>
        <taxon>Pseudomonadati</taxon>
        <taxon>Pseudomonadota</taxon>
        <taxon>Betaproteobacteria</taxon>
        <taxon>Burkholderiales</taxon>
        <taxon>Oxalobacteraceae</taxon>
        <taxon>Herbaspirillum</taxon>
    </lineage>
</organism>
<sequence>MSTAPHPLLKIDSLNIHFGAKQVVHGVSFDVKPGEKLALVGESGSGKSVIALSTLKLIPGATLSGGISFDGVDLAHLPERDLVAVRGRGVAVIFQEPMTALNPLYTVGEQIAEVYRVKHGLDARSAWAKAVDRLAETEIPEPQRRARAYPHQLSGGQRQRAMIAMALASEPRLLIADEPTTALDVGLRLQILDLLDQLQKSRGMAVLMITHDLNLVRRFADRVVVLQHGRVVEQGPVSRVLHHPQHPYTRKLLDSRPVRALIEDNGNGVEKNKVLRARQVQVDYRVPASSLRELFRQRYFNAVRDVSFELAPGRTLGIIGESGSGKSTLAQAVLGLLQAKGEITVCGSNWGAAKAAGFAAQKELRRRIQVVFQDPYASLSPRLTVRRIVGEALAFHEPDLDAGQHNQRILEMLAAVGLDEEQFPGLLERHPHEFSGGQRQRIAIARALITRPDVLVLDEPTSALDVTIQKQVLTLLQTLQKEHGLSYFLITHDMDVIHAMAHEVIVMKNGAIVEHGRAEEVLGAPRHPYTRALIAAAGLAPELAAEAQAA</sequence>
<dbReference type="InterPro" id="IPR003439">
    <property type="entry name" value="ABC_transporter-like_ATP-bd"/>
</dbReference>
<dbReference type="PANTHER" id="PTHR43297">
    <property type="entry name" value="OLIGOPEPTIDE TRANSPORT ATP-BINDING PROTEIN APPD"/>
    <property type="match status" value="1"/>
</dbReference>
<feature type="domain" description="ABC transporter" evidence="8">
    <location>
        <begin position="9"/>
        <end position="253"/>
    </location>
</feature>
<evidence type="ECO:0000256" key="3">
    <source>
        <dbReference type="ARBA" id="ARBA00022448"/>
    </source>
</evidence>
<dbReference type="InterPro" id="IPR027417">
    <property type="entry name" value="P-loop_NTPase"/>
</dbReference>
<reference evidence="9 10" key="1">
    <citation type="submission" date="2024-10" db="EMBL/GenBank/DDBJ databases">
        <title>The Natural Products Discovery Center: Release of the First 8490 Sequenced Strains for Exploring Actinobacteria Biosynthetic Diversity.</title>
        <authorList>
            <person name="Kalkreuter E."/>
            <person name="Kautsar S.A."/>
            <person name="Yang D."/>
            <person name="Bader C.D."/>
            <person name="Teijaro C.N."/>
            <person name="Fluegel L."/>
            <person name="Davis C.M."/>
            <person name="Simpson J.R."/>
            <person name="Lauterbach L."/>
            <person name="Steele A.D."/>
            <person name="Gui C."/>
            <person name="Meng S."/>
            <person name="Li G."/>
            <person name="Viehrig K."/>
            <person name="Ye F."/>
            <person name="Su P."/>
            <person name="Kiefer A.F."/>
            <person name="Nichols A."/>
            <person name="Cepeda A.J."/>
            <person name="Yan W."/>
            <person name="Fan B."/>
            <person name="Jiang Y."/>
            <person name="Adhikari A."/>
            <person name="Zheng C.-J."/>
            <person name="Schuster L."/>
            <person name="Cowan T.M."/>
            <person name="Smanski M.J."/>
            <person name="Chevrette M.G."/>
            <person name="De Carvalho L.P.S."/>
            <person name="Shen B."/>
        </authorList>
    </citation>
    <scope>NUCLEOTIDE SEQUENCE [LARGE SCALE GENOMIC DNA]</scope>
    <source>
        <strain evidence="9 10">NPDC087045</strain>
    </source>
</reference>
<dbReference type="InterPro" id="IPR003593">
    <property type="entry name" value="AAA+_ATPase"/>
</dbReference>
<keyword evidence="5" id="KW-0547">Nucleotide-binding</keyword>
<evidence type="ECO:0000256" key="4">
    <source>
        <dbReference type="ARBA" id="ARBA00022475"/>
    </source>
</evidence>
<keyword evidence="3" id="KW-0813">Transport</keyword>
<comment type="similarity">
    <text evidence="2">Belongs to the ABC transporter superfamily.</text>
</comment>
<evidence type="ECO:0000256" key="1">
    <source>
        <dbReference type="ARBA" id="ARBA00004417"/>
    </source>
</evidence>